<comment type="caution">
    <text evidence="1">The sequence shown here is derived from an EMBL/GenBank/DDBJ whole genome shotgun (WGS) entry which is preliminary data.</text>
</comment>
<protein>
    <recommendedName>
        <fullName evidence="3">Antitoxin SocA-like Panacea domain-containing protein</fullName>
    </recommendedName>
</protein>
<name>A0A940DQH8_9BACT</name>
<evidence type="ECO:0000313" key="2">
    <source>
        <dbReference type="Proteomes" id="UP000725002"/>
    </source>
</evidence>
<evidence type="ECO:0008006" key="3">
    <source>
        <dbReference type="Google" id="ProtNLM"/>
    </source>
</evidence>
<proteinExistence type="predicted"/>
<evidence type="ECO:0000313" key="1">
    <source>
        <dbReference type="EMBL" id="MBO8482749.1"/>
    </source>
</evidence>
<dbReference type="AlphaFoldDB" id="A0A940DQH8"/>
<organism evidence="1 2">
    <name type="scientific">Candidatus Cryptobacteroides avicola</name>
    <dbReference type="NCBI Taxonomy" id="2840757"/>
    <lineage>
        <taxon>Bacteria</taxon>
        <taxon>Pseudomonadati</taxon>
        <taxon>Bacteroidota</taxon>
        <taxon>Bacteroidia</taxon>
        <taxon>Bacteroidales</taxon>
        <taxon>Candidatus Cryptobacteroides</taxon>
    </lineage>
</organism>
<sequence length="263" mass="29884">MEMTLFTESRFKEILAWLSGQEEAKPVFADEFINSLGMAYRKRCRGRERTGDCPGKKLSIKHIMESSGLPAEKMLASLKDTGEKPVISQEDMPEIAYRDSGMDSLVLAKAVLCSIRSNNFPVNRSKVIMISYVIYGVWLAERHERIISEHPQIWKYGPVFPRIYTRLDLNCSGKEEYDLISRWNPDLAWLIRHYSSCLGLQSVSAISAVHTAGGTPWKKCCLANKGKWGIAMDDRDIESWFAYLIARSIHPQRQANSSTVPSF</sequence>
<gene>
    <name evidence="1" type="ORF">IAB75_01310</name>
</gene>
<dbReference type="EMBL" id="JADILV010000008">
    <property type="protein sequence ID" value="MBO8482749.1"/>
    <property type="molecule type" value="Genomic_DNA"/>
</dbReference>
<dbReference type="Proteomes" id="UP000725002">
    <property type="component" value="Unassembled WGS sequence"/>
</dbReference>
<reference evidence="1" key="1">
    <citation type="submission" date="2020-10" db="EMBL/GenBank/DDBJ databases">
        <authorList>
            <person name="Gilroy R."/>
        </authorList>
    </citation>
    <scope>NUCLEOTIDE SEQUENCE</scope>
    <source>
        <strain evidence="1">G3-8215</strain>
    </source>
</reference>
<accession>A0A940DQH8</accession>
<reference evidence="1" key="2">
    <citation type="journal article" date="2021" name="PeerJ">
        <title>Extensive microbial diversity within the chicken gut microbiome revealed by metagenomics and culture.</title>
        <authorList>
            <person name="Gilroy R."/>
            <person name="Ravi A."/>
            <person name="Getino M."/>
            <person name="Pursley I."/>
            <person name="Horton D.L."/>
            <person name="Alikhan N.F."/>
            <person name="Baker D."/>
            <person name="Gharbi K."/>
            <person name="Hall N."/>
            <person name="Watson M."/>
            <person name="Adriaenssens E.M."/>
            <person name="Foster-Nyarko E."/>
            <person name="Jarju S."/>
            <person name="Secka A."/>
            <person name="Antonio M."/>
            <person name="Oren A."/>
            <person name="Chaudhuri R.R."/>
            <person name="La Ragione R."/>
            <person name="Hildebrand F."/>
            <person name="Pallen M.J."/>
        </authorList>
    </citation>
    <scope>NUCLEOTIDE SEQUENCE</scope>
    <source>
        <strain evidence="1">G3-8215</strain>
    </source>
</reference>